<accession>A0A2H9VMG2</accession>
<gene>
    <name evidence="2" type="ORF">CLV57_2629</name>
</gene>
<keyword evidence="1" id="KW-1133">Transmembrane helix</keyword>
<feature type="transmembrane region" description="Helical" evidence="1">
    <location>
        <begin position="12"/>
        <end position="31"/>
    </location>
</feature>
<dbReference type="Proteomes" id="UP000242687">
    <property type="component" value="Unassembled WGS sequence"/>
</dbReference>
<name>A0A2H9VMG2_9SPHI</name>
<keyword evidence="1" id="KW-0812">Transmembrane</keyword>
<comment type="caution">
    <text evidence="2">The sequence shown here is derived from an EMBL/GenBank/DDBJ whole genome shotgun (WGS) entry which is preliminary data.</text>
</comment>
<organism evidence="2 3">
    <name type="scientific">Mucilaginibacter auburnensis</name>
    <dbReference type="NCBI Taxonomy" id="1457233"/>
    <lineage>
        <taxon>Bacteria</taxon>
        <taxon>Pseudomonadati</taxon>
        <taxon>Bacteroidota</taxon>
        <taxon>Sphingobacteriia</taxon>
        <taxon>Sphingobacteriales</taxon>
        <taxon>Sphingobacteriaceae</taxon>
        <taxon>Mucilaginibacter</taxon>
    </lineage>
</organism>
<dbReference type="EMBL" id="PGFJ01000002">
    <property type="protein sequence ID" value="PJJ79495.1"/>
    <property type="molecule type" value="Genomic_DNA"/>
</dbReference>
<proteinExistence type="predicted"/>
<keyword evidence="1" id="KW-0472">Membrane</keyword>
<evidence type="ECO:0000256" key="1">
    <source>
        <dbReference type="SAM" id="Phobius"/>
    </source>
</evidence>
<dbReference type="AlphaFoldDB" id="A0A2H9VMG2"/>
<protein>
    <submittedName>
        <fullName evidence="2">Uncharacterized protein</fullName>
    </submittedName>
</protein>
<keyword evidence="3" id="KW-1185">Reference proteome</keyword>
<reference evidence="2 3" key="1">
    <citation type="submission" date="2017-11" db="EMBL/GenBank/DDBJ databases">
        <title>Genomic Encyclopedia of Archaeal and Bacterial Type Strains, Phase II (KMG-II): From Individual Species to Whole Genera.</title>
        <authorList>
            <person name="Goeker M."/>
        </authorList>
    </citation>
    <scope>NUCLEOTIDE SEQUENCE [LARGE SCALE GENOMIC DNA]</scope>
    <source>
        <strain evidence="2 3">DSM 28175</strain>
    </source>
</reference>
<evidence type="ECO:0000313" key="3">
    <source>
        <dbReference type="Proteomes" id="UP000242687"/>
    </source>
</evidence>
<evidence type="ECO:0000313" key="2">
    <source>
        <dbReference type="EMBL" id="PJJ79495.1"/>
    </source>
</evidence>
<sequence length="143" mass="15859">MYSKCAANHCRGKQILNLFIYLCMITVIGIFDDKALAEQVTEYLIANEFDNENVDIHADEAQPSSTDRIADFFNHVYDNGDEAAHYASLSRNGTIVTVHAASTREAQEAVDAFNNHGAISVDANDTRSLLIEKIVVPELRLRG</sequence>